<dbReference type="Proteomes" id="UP001172457">
    <property type="component" value="Chromosome 1"/>
</dbReference>
<dbReference type="Gene3D" id="3.60.130.10">
    <property type="entry name" value="Clavaminate synthase-like"/>
    <property type="match status" value="1"/>
</dbReference>
<evidence type="ECO:0000256" key="1">
    <source>
        <dbReference type="ARBA" id="ARBA00023002"/>
    </source>
</evidence>
<dbReference type="InterPro" id="IPR042098">
    <property type="entry name" value="TauD-like_sf"/>
</dbReference>
<comment type="caution">
    <text evidence="3">The sequence shown here is derived from an EMBL/GenBank/DDBJ whole genome shotgun (WGS) entry which is preliminary data.</text>
</comment>
<name>A0AA38TWT1_9ASTR</name>
<dbReference type="PANTHER" id="PTHR10696:SF43">
    <property type="entry name" value="TAUD_TFDA-LIKE DOMAIN-CONTAINING PROTEIN-RELATED"/>
    <property type="match status" value="1"/>
</dbReference>
<evidence type="ECO:0000313" key="3">
    <source>
        <dbReference type="EMBL" id="KAJ9568453.1"/>
    </source>
</evidence>
<dbReference type="Pfam" id="PF02668">
    <property type="entry name" value="TauD"/>
    <property type="match status" value="1"/>
</dbReference>
<protein>
    <recommendedName>
        <fullName evidence="2">TauD/TfdA-like domain-containing protein</fullName>
    </recommendedName>
</protein>
<dbReference type="AlphaFoldDB" id="A0AA38TWT1"/>
<dbReference type="PANTHER" id="PTHR10696">
    <property type="entry name" value="GAMMA-BUTYROBETAINE HYDROXYLASE-RELATED"/>
    <property type="match status" value="1"/>
</dbReference>
<organism evidence="3 4">
    <name type="scientific">Centaurea solstitialis</name>
    <name type="common">yellow star-thistle</name>
    <dbReference type="NCBI Taxonomy" id="347529"/>
    <lineage>
        <taxon>Eukaryota</taxon>
        <taxon>Viridiplantae</taxon>
        <taxon>Streptophyta</taxon>
        <taxon>Embryophyta</taxon>
        <taxon>Tracheophyta</taxon>
        <taxon>Spermatophyta</taxon>
        <taxon>Magnoliopsida</taxon>
        <taxon>eudicotyledons</taxon>
        <taxon>Gunneridae</taxon>
        <taxon>Pentapetalae</taxon>
        <taxon>asterids</taxon>
        <taxon>campanulids</taxon>
        <taxon>Asterales</taxon>
        <taxon>Asteraceae</taxon>
        <taxon>Carduoideae</taxon>
        <taxon>Cardueae</taxon>
        <taxon>Centaureinae</taxon>
        <taxon>Centaurea</taxon>
    </lineage>
</organism>
<feature type="domain" description="TauD/TfdA-like" evidence="2">
    <location>
        <begin position="35"/>
        <end position="330"/>
    </location>
</feature>
<dbReference type="InterPro" id="IPR003819">
    <property type="entry name" value="TauD/TfdA-like"/>
</dbReference>
<accession>A0AA38TWT1</accession>
<evidence type="ECO:0000259" key="2">
    <source>
        <dbReference type="Pfam" id="PF02668"/>
    </source>
</evidence>
<dbReference type="EMBL" id="JARYMX010000001">
    <property type="protein sequence ID" value="KAJ9568453.1"/>
    <property type="molecule type" value="Genomic_DNA"/>
</dbReference>
<keyword evidence="1" id="KW-0560">Oxidoreductase</keyword>
<dbReference type="InterPro" id="IPR050411">
    <property type="entry name" value="AlphaKG_dependent_hydroxylases"/>
</dbReference>
<evidence type="ECO:0000313" key="4">
    <source>
        <dbReference type="Proteomes" id="UP001172457"/>
    </source>
</evidence>
<reference evidence="3" key="1">
    <citation type="submission" date="2023-03" db="EMBL/GenBank/DDBJ databases">
        <title>Chromosome-scale reference genome and RAD-based genetic map of yellow starthistle (Centaurea solstitialis) reveal putative structural variation and QTLs associated with invader traits.</title>
        <authorList>
            <person name="Reatini B."/>
            <person name="Cang F.A."/>
            <person name="Jiang Q."/>
            <person name="Mckibben M.T.W."/>
            <person name="Barker M.S."/>
            <person name="Rieseberg L.H."/>
            <person name="Dlugosch K.M."/>
        </authorList>
    </citation>
    <scope>NUCLEOTIDE SEQUENCE</scope>
    <source>
        <strain evidence="3">CAN-66</strain>
        <tissue evidence="3">Leaf</tissue>
    </source>
</reference>
<dbReference type="GO" id="GO:0016491">
    <property type="term" value="F:oxidoreductase activity"/>
    <property type="evidence" value="ECO:0007669"/>
    <property type="project" value="UniProtKB-KW"/>
</dbReference>
<dbReference type="SUPFAM" id="SSF51197">
    <property type="entry name" value="Clavaminate synthase-like"/>
    <property type="match status" value="1"/>
</dbReference>
<sequence>MAIGNFFQEIELPEQKPQDDGVLFPAVLSPNPSTDTTGVQLCDFEEAIKVNKLWLESLLQKRGVILFRGFPVSSPSEFSSVVNAFGFPDMPYEEGAGRAHRTKVVERVYTPNEYRTDKEIPLHHEMTYVPNPPTKLFFFCDEEPQKGGETPVVLSHIIYEKMKEKHPEFVELLEEHGLTYIKLAGETDDSSTINGAGWKTTYKTNEKSVAEERAAEFGTKLEWIGDVARITTYPMSAIRFDKESGKNTWFNSLSLTYNGPANQKNNIGNASVELGNGEPVPDDVMEYCLKILEEERVAIPWKKGDVMLVNNLTVQHGRQPLLKPPRRILVSLCK</sequence>
<proteinExistence type="predicted"/>
<keyword evidence="4" id="KW-1185">Reference proteome</keyword>
<gene>
    <name evidence="3" type="ORF">OSB04_004419</name>
</gene>